<reference evidence="3" key="1">
    <citation type="submission" date="2016-09" db="EMBL/GenBank/DDBJ databases">
        <authorList>
            <person name="Varghese N."/>
            <person name="Submissions S."/>
        </authorList>
    </citation>
    <scope>NUCLEOTIDE SEQUENCE [LARGE SCALE GENOMIC DNA]</scope>
    <source>
        <strain evidence="3">25nlg</strain>
    </source>
</reference>
<keyword evidence="3" id="KW-1185">Reference proteome</keyword>
<dbReference type="RefSeq" id="WP_176763829.1">
    <property type="nucleotide sequence ID" value="NZ_FMYM01000004.1"/>
</dbReference>
<comment type="similarity">
    <text evidence="1">Belongs to the WXG100 family.</text>
</comment>
<evidence type="ECO:0000313" key="3">
    <source>
        <dbReference type="Proteomes" id="UP000242662"/>
    </source>
</evidence>
<gene>
    <name evidence="2" type="ORF">SAMN05421737_104252</name>
</gene>
<dbReference type="Proteomes" id="UP000242662">
    <property type="component" value="Unassembled WGS sequence"/>
</dbReference>
<dbReference type="Pfam" id="PF06013">
    <property type="entry name" value="WXG100"/>
    <property type="match status" value="1"/>
</dbReference>
<proteinExistence type="inferred from homology"/>
<dbReference type="Gene3D" id="1.10.287.1060">
    <property type="entry name" value="ESAT-6-like"/>
    <property type="match status" value="1"/>
</dbReference>
<name>A0A1G6I135_9BACI</name>
<dbReference type="InterPro" id="IPR010310">
    <property type="entry name" value="T7SS_ESAT-6-like"/>
</dbReference>
<accession>A0A1G6I135</accession>
<dbReference type="InterPro" id="IPR036689">
    <property type="entry name" value="ESAT-6-like_sf"/>
</dbReference>
<dbReference type="STRING" id="1464122.SAMN05421737_104252"/>
<evidence type="ECO:0000256" key="1">
    <source>
        <dbReference type="RuleBase" id="RU362001"/>
    </source>
</evidence>
<organism evidence="2 3">
    <name type="scientific">Shouchella lonarensis</name>
    <dbReference type="NCBI Taxonomy" id="1464122"/>
    <lineage>
        <taxon>Bacteria</taxon>
        <taxon>Bacillati</taxon>
        <taxon>Bacillota</taxon>
        <taxon>Bacilli</taxon>
        <taxon>Bacillales</taxon>
        <taxon>Bacillaceae</taxon>
        <taxon>Shouchella</taxon>
    </lineage>
</organism>
<dbReference type="NCBIfam" id="TIGR03930">
    <property type="entry name" value="WXG100_ESAT6"/>
    <property type="match status" value="1"/>
</dbReference>
<dbReference type="AlphaFoldDB" id="A0A1G6I135"/>
<protein>
    <recommendedName>
        <fullName evidence="1">ESAT-6-like protein</fullName>
    </recommendedName>
</protein>
<evidence type="ECO:0000313" key="2">
    <source>
        <dbReference type="EMBL" id="SDB99765.1"/>
    </source>
</evidence>
<dbReference type="EMBL" id="FMYM01000004">
    <property type="protein sequence ID" value="SDB99765.1"/>
    <property type="molecule type" value="Genomic_DNA"/>
</dbReference>
<dbReference type="SUPFAM" id="SSF140453">
    <property type="entry name" value="EsxAB dimer-like"/>
    <property type="match status" value="1"/>
</dbReference>
<sequence>MAQHIDAKPEELRGSADRYMKASENTESVIGDLDTEKGFLLDSWKGAAQEAFVSQYEELRPSFVQMKELAAQISEQLRQSANAIEENDANIASRIRG</sequence>